<accession>A0ABY4J1T5</accession>
<evidence type="ECO:0000259" key="2">
    <source>
        <dbReference type="Pfam" id="PF00156"/>
    </source>
</evidence>
<name>A0ABY4J1T5_9MICO</name>
<comment type="similarity">
    <text evidence="1">Belongs to the ComF/GntX family.</text>
</comment>
<evidence type="ECO:0000313" key="3">
    <source>
        <dbReference type="EMBL" id="UPL18117.1"/>
    </source>
</evidence>
<dbReference type="PANTHER" id="PTHR47505:SF1">
    <property type="entry name" value="DNA UTILIZATION PROTEIN YHGH"/>
    <property type="match status" value="1"/>
</dbReference>
<sequence length="215" mass="22421">MQEESRLLRIGAEVAAFLLAANCAGCAEPGLLLCPGCRSALAPRAQESVTPAGLPVWSALEFDGVAARCIRRLKGEGDTLIARPLGAALASVLSPLVTSATWIVPVPTSRAAFRRRGYRVPDLLVRRAHADPQAVLAVEGARPDQRGLGARARQTNVRGAMRARHRGEGAEAVIVDDVITTGATFDEAARALTVAGFRVVAAVALAATPLRGGFA</sequence>
<dbReference type="CDD" id="cd06223">
    <property type="entry name" value="PRTases_typeI"/>
    <property type="match status" value="1"/>
</dbReference>
<protein>
    <submittedName>
        <fullName evidence="3">ComF family protein</fullName>
    </submittedName>
</protein>
<gene>
    <name evidence="3" type="ORF">KV397_10285</name>
</gene>
<dbReference type="PANTHER" id="PTHR47505">
    <property type="entry name" value="DNA UTILIZATION PROTEIN YHGH"/>
    <property type="match status" value="1"/>
</dbReference>
<dbReference type="InterPro" id="IPR029057">
    <property type="entry name" value="PRTase-like"/>
</dbReference>
<dbReference type="RefSeq" id="WP_131492211.1">
    <property type="nucleotide sequence ID" value="NZ_CP078078.1"/>
</dbReference>
<feature type="domain" description="Phosphoribosyltransferase" evidence="2">
    <location>
        <begin position="154"/>
        <end position="208"/>
    </location>
</feature>
<dbReference type="InterPro" id="IPR051910">
    <property type="entry name" value="ComF/GntX_DNA_util-trans"/>
</dbReference>
<dbReference type="SUPFAM" id="SSF53271">
    <property type="entry name" value="PRTase-like"/>
    <property type="match status" value="1"/>
</dbReference>
<dbReference type="InterPro" id="IPR000836">
    <property type="entry name" value="PRTase_dom"/>
</dbReference>
<organism evidence="3 4">
    <name type="scientific">Microbacterium aurugineum</name>
    <dbReference type="NCBI Taxonomy" id="2851642"/>
    <lineage>
        <taxon>Bacteria</taxon>
        <taxon>Bacillati</taxon>
        <taxon>Actinomycetota</taxon>
        <taxon>Actinomycetes</taxon>
        <taxon>Micrococcales</taxon>
        <taxon>Microbacteriaceae</taxon>
        <taxon>Microbacterium</taxon>
    </lineage>
</organism>
<dbReference type="Gene3D" id="3.40.50.2020">
    <property type="match status" value="1"/>
</dbReference>
<keyword evidence="4" id="KW-1185">Reference proteome</keyword>
<dbReference type="EMBL" id="CP078078">
    <property type="protein sequence ID" value="UPL18117.1"/>
    <property type="molecule type" value="Genomic_DNA"/>
</dbReference>
<evidence type="ECO:0000313" key="4">
    <source>
        <dbReference type="Proteomes" id="UP000830631"/>
    </source>
</evidence>
<reference evidence="3 4" key="1">
    <citation type="submission" date="2021-06" db="EMBL/GenBank/DDBJ databases">
        <title>Genome-based taxonomic framework of Microbacterium strains isolated from marine environment, the description of four new species and reclassification of four preexisting species.</title>
        <authorList>
            <person name="Lee S.D."/>
            <person name="Kim S.-M."/>
            <person name="Byeon Y.-S."/>
            <person name="Yang H.L."/>
            <person name="Kim I.S."/>
        </authorList>
    </citation>
    <scope>NUCLEOTIDE SEQUENCE [LARGE SCALE GENOMIC DNA]</scope>
    <source>
        <strain evidence="3 4">KSW4-10</strain>
    </source>
</reference>
<proteinExistence type="inferred from homology"/>
<dbReference type="Pfam" id="PF00156">
    <property type="entry name" value="Pribosyltran"/>
    <property type="match status" value="1"/>
</dbReference>
<dbReference type="Proteomes" id="UP000830631">
    <property type="component" value="Chromosome"/>
</dbReference>
<evidence type="ECO:0000256" key="1">
    <source>
        <dbReference type="ARBA" id="ARBA00008007"/>
    </source>
</evidence>